<keyword evidence="1 3" id="KW-0175">Coiled coil</keyword>
<sequence>MESEEMKSDSLWWYSHTSPEISKLVAEDVKVVDESVEEMLQLIGHSGDYSMEKVDSYHLKQDELIAHVKEFSRRYHLLAERYSGLTGELHRYVESGTKMENSILTTDKKLGMQEFERGDFTCNSVSSGRDTSDLSLNDGSRFIMLSSDSDSESYNSSPNAHLSPLPTRKMQEHVILNLETEFSGMEGVVDPTKHDHAIDTQKVDSGRYKEMLKNISTYEEQLRISSQKLRFQEEEITRMRNEQKTNESLLVKLASMETQLESAKNEIKMHVVHIQTENRKVSQLQMHIAVLEAEIESEKSQVLDLQESIIKYNADVAERDYEIRKLSAALQDASENFASEKAQLESHISNLSERLTTQEARTEEWKLQCESLVNEIKQHEGNKNEMKRMHEAQEVCWQDEIESMALELYEKNECVNTMNKDLDRLKLEYDTLRAEKDELNAKLQTLSAELSSRETQVLETECRLHQLHSVNVQLSAGFENANKITDELRSKVEELGKEVEWQRVLISDSAEEKREAIRQLCFALEHYRNLNEEVRGAYKRPAVMVS</sequence>
<protein>
    <submittedName>
        <fullName evidence="5">NETWORKED 4B</fullName>
    </submittedName>
</protein>
<keyword evidence="6" id="KW-1185">Reference proteome</keyword>
<evidence type="ECO:0000313" key="5">
    <source>
        <dbReference type="EMBL" id="CAA2957568.1"/>
    </source>
</evidence>
<evidence type="ECO:0000313" key="6">
    <source>
        <dbReference type="Proteomes" id="UP000594638"/>
    </source>
</evidence>
<feature type="domain" description="NAB" evidence="4">
    <location>
        <begin position="9"/>
        <end position="89"/>
    </location>
</feature>
<evidence type="ECO:0000256" key="1">
    <source>
        <dbReference type="ARBA" id="ARBA00023054"/>
    </source>
</evidence>
<comment type="similarity">
    <text evidence="2">Belongs to the NET family.</text>
</comment>
<dbReference type="Proteomes" id="UP000594638">
    <property type="component" value="Unassembled WGS sequence"/>
</dbReference>
<accession>A0A8S0PSJ6</accession>
<proteinExistence type="inferred from homology"/>
<organism evidence="5 6">
    <name type="scientific">Olea europaea subsp. europaea</name>
    <dbReference type="NCBI Taxonomy" id="158383"/>
    <lineage>
        <taxon>Eukaryota</taxon>
        <taxon>Viridiplantae</taxon>
        <taxon>Streptophyta</taxon>
        <taxon>Embryophyta</taxon>
        <taxon>Tracheophyta</taxon>
        <taxon>Spermatophyta</taxon>
        <taxon>Magnoliopsida</taxon>
        <taxon>eudicotyledons</taxon>
        <taxon>Gunneridae</taxon>
        <taxon>Pentapetalae</taxon>
        <taxon>asterids</taxon>
        <taxon>lamiids</taxon>
        <taxon>Lamiales</taxon>
        <taxon>Oleaceae</taxon>
        <taxon>Oleeae</taxon>
        <taxon>Olea</taxon>
    </lineage>
</organism>
<dbReference type="PROSITE" id="PS51774">
    <property type="entry name" value="NAB"/>
    <property type="match status" value="1"/>
</dbReference>
<dbReference type="Gramene" id="OE9A077577T1">
    <property type="protein sequence ID" value="OE9A077577C1"/>
    <property type="gene ID" value="OE9A077577"/>
</dbReference>
<evidence type="ECO:0000256" key="3">
    <source>
        <dbReference type="SAM" id="Coils"/>
    </source>
</evidence>
<evidence type="ECO:0000259" key="4">
    <source>
        <dbReference type="PROSITE" id="PS51774"/>
    </source>
</evidence>
<dbReference type="InterPro" id="IPR051861">
    <property type="entry name" value="NET_actin-binding_domain"/>
</dbReference>
<evidence type="ECO:0000256" key="2">
    <source>
        <dbReference type="ARBA" id="ARBA00038006"/>
    </source>
</evidence>
<reference evidence="5 6" key="1">
    <citation type="submission" date="2019-12" db="EMBL/GenBank/DDBJ databases">
        <authorList>
            <person name="Alioto T."/>
            <person name="Alioto T."/>
            <person name="Gomez Garrido J."/>
        </authorList>
    </citation>
    <scope>NUCLEOTIDE SEQUENCE [LARGE SCALE GENOMIC DNA]</scope>
</reference>
<name>A0A8S0PSJ6_OLEEU</name>
<dbReference type="GO" id="GO:0005774">
    <property type="term" value="C:vacuolar membrane"/>
    <property type="evidence" value="ECO:0007669"/>
    <property type="project" value="TreeGrafter"/>
</dbReference>
<dbReference type="PANTHER" id="PTHR32258">
    <property type="entry name" value="PROTEIN NETWORKED 4A"/>
    <property type="match status" value="1"/>
</dbReference>
<dbReference type="InterPro" id="IPR011684">
    <property type="entry name" value="NAB"/>
</dbReference>
<dbReference type="PANTHER" id="PTHR32258:SF14">
    <property type="entry name" value="GB|AAF19561.1"/>
    <property type="match status" value="1"/>
</dbReference>
<dbReference type="EMBL" id="CACTIH010000227">
    <property type="protein sequence ID" value="CAA2957568.1"/>
    <property type="molecule type" value="Genomic_DNA"/>
</dbReference>
<feature type="coiled-coil region" evidence="3">
    <location>
        <begin position="208"/>
        <end position="389"/>
    </location>
</feature>
<dbReference type="AlphaFoldDB" id="A0A8S0PSJ6"/>
<gene>
    <name evidence="5" type="ORF">OLEA9_A077577</name>
</gene>
<dbReference type="Pfam" id="PF07765">
    <property type="entry name" value="KIP1"/>
    <property type="match status" value="1"/>
</dbReference>
<dbReference type="GO" id="GO:0003779">
    <property type="term" value="F:actin binding"/>
    <property type="evidence" value="ECO:0007669"/>
    <property type="project" value="InterPro"/>
</dbReference>
<comment type="caution">
    <text evidence="5">The sequence shown here is derived from an EMBL/GenBank/DDBJ whole genome shotgun (WGS) entry which is preliminary data.</text>
</comment>
<feature type="coiled-coil region" evidence="3">
    <location>
        <begin position="415"/>
        <end position="498"/>
    </location>
</feature>
<dbReference type="OrthoDB" id="1898513at2759"/>